<proteinExistence type="predicted"/>
<dbReference type="RefSeq" id="WP_079538465.1">
    <property type="nucleotide sequence ID" value="NZ_LT670844.1"/>
</dbReference>
<dbReference type="AlphaFoldDB" id="A0A1M6Q7P4"/>
<accession>A0A1M6Q7P4</accession>
<dbReference type="SUPFAM" id="SSF143880">
    <property type="entry name" value="NE0471 N-terminal domain-like"/>
    <property type="match status" value="1"/>
</dbReference>
<evidence type="ECO:0000313" key="2">
    <source>
        <dbReference type="Proteomes" id="UP000189935"/>
    </source>
</evidence>
<dbReference type="InterPro" id="IPR036782">
    <property type="entry name" value="NE0471-like_N"/>
</dbReference>
<evidence type="ECO:0000313" key="1">
    <source>
        <dbReference type="EMBL" id="SHK16170.1"/>
    </source>
</evidence>
<name>A0A1M6Q7P4_9BRAD</name>
<reference evidence="1 2" key="1">
    <citation type="submission" date="2016-11" db="EMBL/GenBank/DDBJ databases">
        <authorList>
            <person name="Jaros S."/>
            <person name="Januszkiewicz K."/>
            <person name="Wedrychowicz H."/>
        </authorList>
    </citation>
    <scope>NUCLEOTIDE SEQUENCE [LARGE SCALE GENOMIC DNA]</scope>
    <source>
        <strain evidence="1 2">GAS499</strain>
    </source>
</reference>
<dbReference type="Gene3D" id="3.30.2020.10">
    <property type="entry name" value="NE0471-like N-terminal domain"/>
    <property type="match status" value="1"/>
</dbReference>
<dbReference type="Pfam" id="PF10387">
    <property type="entry name" value="DUF2442"/>
    <property type="match status" value="1"/>
</dbReference>
<evidence type="ECO:0008006" key="3">
    <source>
        <dbReference type="Google" id="ProtNLM"/>
    </source>
</evidence>
<protein>
    <recommendedName>
        <fullName evidence="3">DUF2442 domain-containing protein</fullName>
    </recommendedName>
</protein>
<dbReference type="EMBL" id="LT670844">
    <property type="protein sequence ID" value="SHK16170.1"/>
    <property type="molecule type" value="Genomic_DNA"/>
</dbReference>
<sequence>MIEVTKLKCLGGYHLHATFSDGTAGEHDFSVLVAQSGPMGEPLRDPAYFARIFLEDGAPTWPNGFDMCPDWLRREIEAANMLERNPGARAAQVVARRITFRDGPG</sequence>
<organism evidence="1 2">
    <name type="scientific">Bradyrhizobium lablabi</name>
    <dbReference type="NCBI Taxonomy" id="722472"/>
    <lineage>
        <taxon>Bacteria</taxon>
        <taxon>Pseudomonadati</taxon>
        <taxon>Pseudomonadota</taxon>
        <taxon>Alphaproteobacteria</taxon>
        <taxon>Hyphomicrobiales</taxon>
        <taxon>Nitrobacteraceae</taxon>
        <taxon>Bradyrhizobium</taxon>
    </lineage>
</organism>
<dbReference type="Proteomes" id="UP000189935">
    <property type="component" value="Chromosome I"/>
</dbReference>
<gene>
    <name evidence="1" type="ORF">SAMN05444159_2578</name>
</gene>
<dbReference type="OrthoDB" id="9802153at2"/>
<dbReference type="InterPro" id="IPR018841">
    <property type="entry name" value="DUF2442"/>
</dbReference>